<dbReference type="SUPFAM" id="SSF46689">
    <property type="entry name" value="Homeodomain-like"/>
    <property type="match status" value="2"/>
</dbReference>
<dbReference type="InterPro" id="IPR009057">
    <property type="entry name" value="Homeodomain-like_sf"/>
</dbReference>
<feature type="domain" description="HTH araC/xylS-type" evidence="4">
    <location>
        <begin position="8"/>
        <end position="106"/>
    </location>
</feature>
<dbReference type="SMART" id="SM00342">
    <property type="entry name" value="HTH_ARAC"/>
    <property type="match status" value="1"/>
</dbReference>
<dbReference type="PRINTS" id="PR00032">
    <property type="entry name" value="HTHARAC"/>
</dbReference>
<evidence type="ECO:0000256" key="3">
    <source>
        <dbReference type="ARBA" id="ARBA00023163"/>
    </source>
</evidence>
<evidence type="ECO:0000313" key="6">
    <source>
        <dbReference type="Proteomes" id="UP000184386"/>
    </source>
</evidence>
<dbReference type="AlphaFoldDB" id="A0A1M6Q827"/>
<dbReference type="InterPro" id="IPR020449">
    <property type="entry name" value="Tscrpt_reg_AraC-type_HTH"/>
</dbReference>
<reference evidence="5 6" key="1">
    <citation type="submission" date="2016-11" db="EMBL/GenBank/DDBJ databases">
        <authorList>
            <person name="Jaros S."/>
            <person name="Januszkiewicz K."/>
            <person name="Wedrychowicz H."/>
        </authorList>
    </citation>
    <scope>NUCLEOTIDE SEQUENCE [LARGE SCALE GENOMIC DNA]</scope>
    <source>
        <strain evidence="5 6">DSM 15929</strain>
    </source>
</reference>
<dbReference type="EMBL" id="FRAC01000009">
    <property type="protein sequence ID" value="SHK16243.1"/>
    <property type="molecule type" value="Genomic_DNA"/>
</dbReference>
<dbReference type="RefSeq" id="WP_073275128.1">
    <property type="nucleotide sequence ID" value="NZ_FRAC01000009.1"/>
</dbReference>
<evidence type="ECO:0000256" key="2">
    <source>
        <dbReference type="ARBA" id="ARBA00023125"/>
    </source>
</evidence>
<evidence type="ECO:0000313" key="5">
    <source>
        <dbReference type="EMBL" id="SHK16243.1"/>
    </source>
</evidence>
<dbReference type="InterPro" id="IPR018062">
    <property type="entry name" value="HTH_AraC-typ_CS"/>
</dbReference>
<keyword evidence="1" id="KW-0805">Transcription regulation</keyword>
<dbReference type="SUPFAM" id="SSF55136">
    <property type="entry name" value="Probable bacterial effector-binding domain"/>
    <property type="match status" value="1"/>
</dbReference>
<name>A0A1M6Q827_9FIRM</name>
<gene>
    <name evidence="5" type="ORF">SAMN02745136_01899</name>
</gene>
<dbReference type="STRING" id="1121322.SAMN02745136_01899"/>
<dbReference type="GO" id="GO:0003700">
    <property type="term" value="F:DNA-binding transcription factor activity"/>
    <property type="evidence" value="ECO:0007669"/>
    <property type="project" value="InterPro"/>
</dbReference>
<dbReference type="PROSITE" id="PS00041">
    <property type="entry name" value="HTH_ARAC_FAMILY_1"/>
    <property type="match status" value="1"/>
</dbReference>
<dbReference type="OrthoDB" id="9801308at2"/>
<keyword evidence="2" id="KW-0238">DNA-binding</keyword>
<organism evidence="5 6">
    <name type="scientific">Anaerocolumna jejuensis DSM 15929</name>
    <dbReference type="NCBI Taxonomy" id="1121322"/>
    <lineage>
        <taxon>Bacteria</taxon>
        <taxon>Bacillati</taxon>
        <taxon>Bacillota</taxon>
        <taxon>Clostridia</taxon>
        <taxon>Lachnospirales</taxon>
        <taxon>Lachnospiraceae</taxon>
        <taxon>Anaerocolumna</taxon>
    </lineage>
</organism>
<dbReference type="PROSITE" id="PS01124">
    <property type="entry name" value="HTH_ARAC_FAMILY_2"/>
    <property type="match status" value="1"/>
</dbReference>
<evidence type="ECO:0000259" key="4">
    <source>
        <dbReference type="PROSITE" id="PS01124"/>
    </source>
</evidence>
<dbReference type="InterPro" id="IPR050959">
    <property type="entry name" value="MarA-like"/>
</dbReference>
<dbReference type="InterPro" id="IPR018060">
    <property type="entry name" value="HTH_AraC"/>
</dbReference>
<dbReference type="InterPro" id="IPR011256">
    <property type="entry name" value="Reg_factor_effector_dom_sf"/>
</dbReference>
<dbReference type="Pfam" id="PF12833">
    <property type="entry name" value="HTH_18"/>
    <property type="match status" value="1"/>
</dbReference>
<sequence>MHAWEAIQKTLDYIEEHIGEDIKIEVLAETAALSLFYYQRLFSRLVKKPLREYIKLRRMAIVLEVLQNKNSRILDIALEYGFGSHETFTRAFKEAYGMTPEQYREKPVSLNRFDKPDLLLGYTLIDEGVPLISDGLVLEMNRRTLNEPIDFMGVIGYVPIAGQIPVGESTGVDMPGEIWRHFHKEKDRIARIPDGREVGVAYMGDAPEGCFTYFAGAEIEPGVAEEDFQRWQLPAREYIICGFEAGNFLELVTVALNKAIKYSGLWLEKHGLVADVFAPELYYSSTPEATYMELLIPFNKKQ</sequence>
<keyword evidence="6" id="KW-1185">Reference proteome</keyword>
<proteinExistence type="predicted"/>
<accession>A0A1M6Q827</accession>
<dbReference type="Proteomes" id="UP000184386">
    <property type="component" value="Unassembled WGS sequence"/>
</dbReference>
<dbReference type="GO" id="GO:0043565">
    <property type="term" value="F:sequence-specific DNA binding"/>
    <property type="evidence" value="ECO:0007669"/>
    <property type="project" value="InterPro"/>
</dbReference>
<dbReference type="Gene3D" id="1.10.10.60">
    <property type="entry name" value="Homeodomain-like"/>
    <property type="match status" value="2"/>
</dbReference>
<protein>
    <submittedName>
        <fullName evidence="5">AraC family transcriptional regulator</fullName>
    </submittedName>
</protein>
<dbReference type="PANTHER" id="PTHR47504">
    <property type="entry name" value="RIGHT ORIGIN-BINDING PROTEIN"/>
    <property type="match status" value="1"/>
</dbReference>
<dbReference type="PANTHER" id="PTHR47504:SF5">
    <property type="entry name" value="RIGHT ORIGIN-BINDING PROTEIN"/>
    <property type="match status" value="1"/>
</dbReference>
<dbReference type="Gene3D" id="3.20.80.10">
    <property type="entry name" value="Regulatory factor, effector binding domain"/>
    <property type="match status" value="1"/>
</dbReference>
<keyword evidence="3" id="KW-0804">Transcription</keyword>
<evidence type="ECO:0000256" key="1">
    <source>
        <dbReference type="ARBA" id="ARBA00023015"/>
    </source>
</evidence>